<dbReference type="STRING" id="40148.A0A0D9Y4C4"/>
<dbReference type="EnsemblPlants" id="OGLUM01G06210.1">
    <property type="protein sequence ID" value="OGLUM01G06210.1"/>
    <property type="gene ID" value="OGLUM01G06210"/>
</dbReference>
<feature type="domain" description="DUF6598" evidence="2">
    <location>
        <begin position="135"/>
        <end position="383"/>
    </location>
</feature>
<sequence length="394" mass="42968">MAVDGDGDCVNLEPFFYDEAATVAEAAAAAERREREEQEKAREAAANARRWAAHNAALAGIREYDPAEETYIYTRYHYADLSEFDLDEESRLPPMRHTAATYAPPARALHFLCDMINVLAVRIILPSSDRSDDGGGGVGFPISVYGSVIARDQLDYKCVHLFRRCRDDPQLITSEDELSLILTGPHRGLVLYDALYIEVDLKMKVKGDQQQGCKDKRLSKGLIVLDGVLLSTNLSDHLRTAVKSATLDRRSIMPCAVQVTCAYVTRAVEATVSVDLLHDQGGGAHFCGEITACTSTIQDSIVLHDSNKLGVADDGIVADGSTVRLLRRVIGVCLDEVLMVTIVAQDGDGANNYSRQTVDFTPSVNGGDEARVVCGVGSFLVKVNWSLMDPVIDK</sequence>
<proteinExistence type="predicted"/>
<dbReference type="PANTHER" id="PTHR33065:SF206">
    <property type="entry name" value="OS12G0619700 PROTEIN"/>
    <property type="match status" value="1"/>
</dbReference>
<dbReference type="Pfam" id="PF20241">
    <property type="entry name" value="DUF6598"/>
    <property type="match status" value="1"/>
</dbReference>
<dbReference type="AlphaFoldDB" id="A0A0D9Y4C4"/>
<keyword evidence="4" id="KW-1185">Reference proteome</keyword>
<reference evidence="3" key="3">
    <citation type="submission" date="2018-05" db="EMBL/GenBank/DDBJ databases">
        <title>OgluRS3 (Oryza glumaepatula Reference Sequence Version 3).</title>
        <authorList>
            <person name="Zhang J."/>
            <person name="Kudrna D."/>
            <person name="Lee S."/>
            <person name="Talag J."/>
            <person name="Welchert J."/>
            <person name="Wing R.A."/>
        </authorList>
    </citation>
    <scope>NUCLEOTIDE SEQUENCE [LARGE SCALE GENOMIC DNA]</scope>
</reference>
<reference evidence="3" key="2">
    <citation type="submission" date="2015-04" db="UniProtKB">
        <authorList>
            <consortium name="EnsemblPlants"/>
        </authorList>
    </citation>
    <scope>IDENTIFICATION</scope>
</reference>
<dbReference type="HOGENOM" id="CLU_030845_4_0_1"/>
<dbReference type="Proteomes" id="UP000026961">
    <property type="component" value="Chromosome 1"/>
</dbReference>
<evidence type="ECO:0000313" key="4">
    <source>
        <dbReference type="Proteomes" id="UP000026961"/>
    </source>
</evidence>
<feature type="coiled-coil region" evidence="1">
    <location>
        <begin position="21"/>
        <end position="48"/>
    </location>
</feature>
<dbReference type="InterPro" id="IPR046533">
    <property type="entry name" value="DUF6598"/>
</dbReference>
<reference evidence="3" key="1">
    <citation type="submission" date="2013-08" db="EMBL/GenBank/DDBJ databases">
        <title>Oryza genome evolution.</title>
        <authorList>
            <person name="Wing R.A."/>
            <person name="Panaud O."/>
            <person name="Oliveira A.C."/>
        </authorList>
    </citation>
    <scope>NUCLEOTIDE SEQUENCE</scope>
</reference>
<protein>
    <recommendedName>
        <fullName evidence="2">DUF6598 domain-containing protein</fullName>
    </recommendedName>
</protein>
<dbReference type="PANTHER" id="PTHR33065">
    <property type="entry name" value="OS07G0486400 PROTEIN"/>
    <property type="match status" value="1"/>
</dbReference>
<keyword evidence="1" id="KW-0175">Coiled coil</keyword>
<name>A0A0D9Y4C4_9ORYZ</name>
<dbReference type="eggNOG" id="ENOG502R54Z">
    <property type="taxonomic scope" value="Eukaryota"/>
</dbReference>
<accession>A0A0D9Y4C4</accession>
<evidence type="ECO:0000313" key="3">
    <source>
        <dbReference type="EnsemblPlants" id="OGLUM01G06210.1"/>
    </source>
</evidence>
<evidence type="ECO:0000259" key="2">
    <source>
        <dbReference type="Pfam" id="PF20241"/>
    </source>
</evidence>
<evidence type="ECO:0000256" key="1">
    <source>
        <dbReference type="SAM" id="Coils"/>
    </source>
</evidence>
<organism evidence="3">
    <name type="scientific">Oryza glumipatula</name>
    <dbReference type="NCBI Taxonomy" id="40148"/>
    <lineage>
        <taxon>Eukaryota</taxon>
        <taxon>Viridiplantae</taxon>
        <taxon>Streptophyta</taxon>
        <taxon>Embryophyta</taxon>
        <taxon>Tracheophyta</taxon>
        <taxon>Spermatophyta</taxon>
        <taxon>Magnoliopsida</taxon>
        <taxon>Liliopsida</taxon>
        <taxon>Poales</taxon>
        <taxon>Poaceae</taxon>
        <taxon>BOP clade</taxon>
        <taxon>Oryzoideae</taxon>
        <taxon>Oryzeae</taxon>
        <taxon>Oryzinae</taxon>
        <taxon>Oryza</taxon>
    </lineage>
</organism>
<dbReference type="Gramene" id="OGLUM01G06210.1">
    <property type="protein sequence ID" value="OGLUM01G06210.1"/>
    <property type="gene ID" value="OGLUM01G06210"/>
</dbReference>